<dbReference type="EMBL" id="CP013234">
    <property type="protein sequence ID" value="AMP06851.1"/>
    <property type="molecule type" value="Genomic_DNA"/>
</dbReference>
<protein>
    <submittedName>
        <fullName evidence="2">Uncharacterized protein</fullName>
    </submittedName>
</protein>
<organism evidence="2 3">
    <name type="scientific">Collimonas pratensis</name>
    <dbReference type="NCBI Taxonomy" id="279113"/>
    <lineage>
        <taxon>Bacteria</taxon>
        <taxon>Pseudomonadati</taxon>
        <taxon>Pseudomonadota</taxon>
        <taxon>Betaproteobacteria</taxon>
        <taxon>Burkholderiales</taxon>
        <taxon>Oxalobacteraceae</taxon>
        <taxon>Collimonas</taxon>
    </lineage>
</organism>
<feature type="region of interest" description="Disordered" evidence="1">
    <location>
        <begin position="31"/>
        <end position="54"/>
    </location>
</feature>
<sequence>MTGSLQKAKTFSAAQTVNSIGDILMTIKSPETGATFDYPARGRGKRDQPSMQPV</sequence>
<evidence type="ECO:0000313" key="3">
    <source>
        <dbReference type="Proteomes" id="UP000074561"/>
    </source>
</evidence>
<gene>
    <name evidence="2" type="ORF">CPter91_4545</name>
</gene>
<dbReference type="PATRIC" id="fig|279113.9.peg.4503"/>
<dbReference type="Proteomes" id="UP000074561">
    <property type="component" value="Chromosome"/>
</dbReference>
<evidence type="ECO:0000313" key="2">
    <source>
        <dbReference type="EMBL" id="AMP06851.1"/>
    </source>
</evidence>
<dbReference type="AlphaFoldDB" id="A0A127QA34"/>
<proteinExistence type="predicted"/>
<reference evidence="2 3" key="1">
    <citation type="submission" date="2015-11" db="EMBL/GenBank/DDBJ databases">
        <title>Exploring the genomic traits of fungus-feeding bacterial genus Collimonas.</title>
        <authorList>
            <person name="Song C."/>
            <person name="Schmidt R."/>
            <person name="de Jager V."/>
            <person name="Krzyzanowska D."/>
            <person name="Jongedijk E."/>
            <person name="Cankar K."/>
            <person name="Beekwilder J."/>
            <person name="van Veen A."/>
            <person name="de Boer W."/>
            <person name="van Veen J.A."/>
            <person name="Garbeva P."/>
        </authorList>
    </citation>
    <scope>NUCLEOTIDE SEQUENCE [LARGE SCALE GENOMIC DNA]</scope>
    <source>
        <strain evidence="2 3">Ter91</strain>
    </source>
</reference>
<name>A0A127QA34_9BURK</name>
<evidence type="ECO:0000256" key="1">
    <source>
        <dbReference type="SAM" id="MobiDB-lite"/>
    </source>
</evidence>
<dbReference type="KEGG" id="cpra:CPter91_4545"/>
<accession>A0A127QA34</accession>